<keyword evidence="5" id="KW-0460">Magnesium</keyword>
<evidence type="ECO:0000256" key="1">
    <source>
        <dbReference type="ARBA" id="ARBA00007769"/>
    </source>
</evidence>
<organism evidence="10 11">
    <name type="scientific">Mikania micrantha</name>
    <name type="common">bitter vine</name>
    <dbReference type="NCBI Taxonomy" id="192012"/>
    <lineage>
        <taxon>Eukaryota</taxon>
        <taxon>Viridiplantae</taxon>
        <taxon>Streptophyta</taxon>
        <taxon>Embryophyta</taxon>
        <taxon>Tracheophyta</taxon>
        <taxon>Spermatophyta</taxon>
        <taxon>Magnoliopsida</taxon>
        <taxon>eudicotyledons</taxon>
        <taxon>Gunneridae</taxon>
        <taxon>Pentapetalae</taxon>
        <taxon>asterids</taxon>
        <taxon>campanulids</taxon>
        <taxon>Asterales</taxon>
        <taxon>Asteraceae</taxon>
        <taxon>Asteroideae</taxon>
        <taxon>Heliantheae alliance</taxon>
        <taxon>Eupatorieae</taxon>
        <taxon>Mikania</taxon>
    </lineage>
</organism>
<dbReference type="GO" id="GO:0003862">
    <property type="term" value="F:3-isopropylmalate dehydrogenase activity"/>
    <property type="evidence" value="ECO:0007669"/>
    <property type="project" value="InterPro"/>
</dbReference>
<keyword evidence="2" id="KW-0432">Leucine biosynthesis</keyword>
<dbReference type="AlphaFoldDB" id="A0A5N6M1Q2"/>
<sequence>MCAVETREEVVAFGGDRGGGGKTTSPYMTLTGIQNVTKCPDQRVTPITLLLGDGIGPEVISVAKNILNLAGSLEGIEFKFKEMPIGGAALDLTEVPLPEETLTTAQQSDVVPLGAIGG</sequence>
<dbReference type="SUPFAM" id="SSF53659">
    <property type="entry name" value="Isocitrate/Isopropylmalate dehydrogenase-like"/>
    <property type="match status" value="1"/>
</dbReference>
<dbReference type="GO" id="GO:0009098">
    <property type="term" value="P:L-leucine biosynthetic process"/>
    <property type="evidence" value="ECO:0007669"/>
    <property type="project" value="UniProtKB-KW"/>
</dbReference>
<dbReference type="OrthoDB" id="1700851at2759"/>
<keyword evidence="11" id="KW-1185">Reference proteome</keyword>
<dbReference type="GO" id="GO:0046872">
    <property type="term" value="F:metal ion binding"/>
    <property type="evidence" value="ECO:0007669"/>
    <property type="project" value="UniProtKB-KW"/>
</dbReference>
<evidence type="ECO:0000256" key="8">
    <source>
        <dbReference type="ARBA" id="ARBA00023304"/>
    </source>
</evidence>
<name>A0A5N6M1Q2_9ASTR</name>
<evidence type="ECO:0000313" key="10">
    <source>
        <dbReference type="EMBL" id="KAD3067651.1"/>
    </source>
</evidence>
<proteinExistence type="inferred from homology"/>
<evidence type="ECO:0000313" key="11">
    <source>
        <dbReference type="Proteomes" id="UP000326396"/>
    </source>
</evidence>
<evidence type="ECO:0000256" key="6">
    <source>
        <dbReference type="ARBA" id="ARBA00023002"/>
    </source>
</evidence>
<evidence type="ECO:0000256" key="3">
    <source>
        <dbReference type="ARBA" id="ARBA00022605"/>
    </source>
</evidence>
<reference evidence="10 11" key="1">
    <citation type="submission" date="2019-05" db="EMBL/GenBank/DDBJ databases">
        <title>Mikania micrantha, genome provides insights into the molecular mechanism of rapid growth.</title>
        <authorList>
            <person name="Liu B."/>
        </authorList>
    </citation>
    <scope>NUCLEOTIDE SEQUENCE [LARGE SCALE GENOMIC DNA]</scope>
    <source>
        <strain evidence="10">NLD-2019</strain>
        <tissue evidence="10">Leaf</tissue>
    </source>
</reference>
<accession>A0A5N6M1Q2</accession>
<comment type="caution">
    <text evidence="10">The sequence shown here is derived from an EMBL/GenBank/DDBJ whole genome shotgun (WGS) entry which is preliminary data.</text>
</comment>
<dbReference type="Gene3D" id="3.40.718.10">
    <property type="entry name" value="Isopropylmalate Dehydrogenase"/>
    <property type="match status" value="1"/>
</dbReference>
<dbReference type="EMBL" id="SZYD01000017">
    <property type="protein sequence ID" value="KAD3067651.1"/>
    <property type="molecule type" value="Genomic_DNA"/>
</dbReference>
<keyword evidence="7" id="KW-0520">NAD</keyword>
<evidence type="ECO:0000259" key="9">
    <source>
        <dbReference type="Pfam" id="PF00180"/>
    </source>
</evidence>
<dbReference type="PANTHER" id="PTHR42979:SF1">
    <property type="entry name" value="3-ISOPROPYLMALATE DEHYDROGENASE"/>
    <property type="match status" value="1"/>
</dbReference>
<dbReference type="PANTHER" id="PTHR42979">
    <property type="entry name" value="3-ISOPROPYLMALATE DEHYDROGENASE"/>
    <property type="match status" value="1"/>
</dbReference>
<dbReference type="InterPro" id="IPR004429">
    <property type="entry name" value="Isopropylmalate_DH"/>
</dbReference>
<evidence type="ECO:0000256" key="4">
    <source>
        <dbReference type="ARBA" id="ARBA00022723"/>
    </source>
</evidence>
<evidence type="ECO:0000256" key="2">
    <source>
        <dbReference type="ARBA" id="ARBA00022430"/>
    </source>
</evidence>
<evidence type="ECO:0000256" key="7">
    <source>
        <dbReference type="ARBA" id="ARBA00023027"/>
    </source>
</evidence>
<protein>
    <recommendedName>
        <fullName evidence="9">Isopropylmalate dehydrogenase-like domain-containing protein</fullName>
    </recommendedName>
</protein>
<dbReference type="InterPro" id="IPR024084">
    <property type="entry name" value="IsoPropMal-DH-like_dom"/>
</dbReference>
<keyword evidence="4" id="KW-0479">Metal-binding</keyword>
<feature type="domain" description="Isopropylmalate dehydrogenase-like" evidence="9">
    <location>
        <begin position="47"/>
        <end position="118"/>
    </location>
</feature>
<dbReference type="Proteomes" id="UP000326396">
    <property type="component" value="Linkage Group LG7"/>
</dbReference>
<evidence type="ECO:0000256" key="5">
    <source>
        <dbReference type="ARBA" id="ARBA00022842"/>
    </source>
</evidence>
<keyword evidence="6" id="KW-0560">Oxidoreductase</keyword>
<gene>
    <name evidence="10" type="ORF">E3N88_35531</name>
</gene>
<keyword evidence="3" id="KW-0028">Amino-acid biosynthesis</keyword>
<comment type="similarity">
    <text evidence="1">Belongs to the isocitrate and isopropylmalate dehydrogenases family.</text>
</comment>
<dbReference type="Pfam" id="PF00180">
    <property type="entry name" value="Iso_dh"/>
    <property type="match status" value="1"/>
</dbReference>
<keyword evidence="8" id="KW-0100">Branched-chain amino acid biosynthesis</keyword>